<proteinExistence type="predicted"/>
<feature type="transmembrane region" description="Helical" evidence="5">
    <location>
        <begin position="214"/>
        <end position="232"/>
    </location>
</feature>
<feature type="transmembrane region" description="Helical" evidence="5">
    <location>
        <begin position="148"/>
        <end position="165"/>
    </location>
</feature>
<keyword evidence="3 5" id="KW-1133">Transmembrane helix</keyword>
<dbReference type="PANTHER" id="PTHR22950:SF340">
    <property type="entry name" value="AMINO ACID TRANSPORTER TRANSMEMBRANE DOMAIN-CONTAINING PROTEIN-RELATED"/>
    <property type="match status" value="1"/>
</dbReference>
<evidence type="ECO:0000259" key="6">
    <source>
        <dbReference type="Pfam" id="PF01490"/>
    </source>
</evidence>
<comment type="subcellular location">
    <subcellularLocation>
        <location evidence="1">Membrane</location>
        <topology evidence="1">Multi-pass membrane protein</topology>
    </subcellularLocation>
</comment>
<dbReference type="GO" id="GO:0015179">
    <property type="term" value="F:L-amino acid transmembrane transporter activity"/>
    <property type="evidence" value="ECO:0007669"/>
    <property type="project" value="TreeGrafter"/>
</dbReference>
<evidence type="ECO:0000313" key="7">
    <source>
        <dbReference type="Proteomes" id="UP000001819"/>
    </source>
</evidence>
<evidence type="ECO:0000256" key="4">
    <source>
        <dbReference type="ARBA" id="ARBA00023136"/>
    </source>
</evidence>
<dbReference type="Pfam" id="PF01490">
    <property type="entry name" value="Aa_trans"/>
    <property type="match status" value="1"/>
</dbReference>
<feature type="domain" description="Amino acid transporter transmembrane" evidence="6">
    <location>
        <begin position="17"/>
        <end position="414"/>
    </location>
</feature>
<feature type="transmembrane region" description="Helical" evidence="5">
    <location>
        <begin position="401"/>
        <end position="419"/>
    </location>
</feature>
<feature type="transmembrane region" description="Helical" evidence="5">
    <location>
        <begin position="21"/>
        <end position="44"/>
    </location>
</feature>
<dbReference type="InParanoid" id="A0A6I8V591"/>
<evidence type="ECO:0000256" key="2">
    <source>
        <dbReference type="ARBA" id="ARBA00022692"/>
    </source>
</evidence>
<evidence type="ECO:0000256" key="3">
    <source>
        <dbReference type="ARBA" id="ARBA00022989"/>
    </source>
</evidence>
<keyword evidence="7" id="KW-1185">Reference proteome</keyword>
<evidence type="ECO:0000313" key="8">
    <source>
        <dbReference type="RefSeq" id="XP_002138309.2"/>
    </source>
</evidence>
<evidence type="ECO:0000256" key="5">
    <source>
        <dbReference type="SAM" id="Phobius"/>
    </source>
</evidence>
<protein>
    <submittedName>
        <fullName evidence="8">Glutamate transporter polyphemus-like</fullName>
    </submittedName>
</protein>
<feature type="transmembrane region" description="Helical" evidence="5">
    <location>
        <begin position="289"/>
        <end position="311"/>
    </location>
</feature>
<evidence type="ECO:0000256" key="1">
    <source>
        <dbReference type="ARBA" id="ARBA00004141"/>
    </source>
</evidence>
<dbReference type="FunCoup" id="A0A6I8V591">
    <property type="interactions" value="10"/>
</dbReference>
<accession>A0A6I8V591</accession>
<dbReference type="PANTHER" id="PTHR22950">
    <property type="entry name" value="AMINO ACID TRANSPORTER"/>
    <property type="match status" value="1"/>
</dbReference>
<feature type="transmembrane region" description="Helical" evidence="5">
    <location>
        <begin position="50"/>
        <end position="73"/>
    </location>
</feature>
<dbReference type="AlphaFoldDB" id="A0A6I8V591"/>
<dbReference type="KEGG" id="dpo:6898243"/>
<name>A0A6I8V591_DROPS</name>
<reference evidence="7" key="1">
    <citation type="submission" date="2024-06" db="UniProtKB">
        <authorList>
            <consortium name="RefSeq"/>
        </authorList>
    </citation>
    <scope>NUCLEOTIDE SEQUENCE [LARGE SCALE GENOMIC DNA]</scope>
    <source>
        <strain evidence="7">MV2-25</strain>
    </source>
</reference>
<keyword evidence="4 5" id="KW-0472">Membrane</keyword>
<feature type="transmembrane region" description="Helical" evidence="5">
    <location>
        <begin position="358"/>
        <end position="381"/>
    </location>
</feature>
<organism evidence="7 8">
    <name type="scientific">Drosophila pseudoobscura pseudoobscura</name>
    <name type="common">Fruit fly</name>
    <dbReference type="NCBI Taxonomy" id="46245"/>
    <lineage>
        <taxon>Eukaryota</taxon>
        <taxon>Metazoa</taxon>
        <taxon>Ecdysozoa</taxon>
        <taxon>Arthropoda</taxon>
        <taxon>Hexapoda</taxon>
        <taxon>Insecta</taxon>
        <taxon>Pterygota</taxon>
        <taxon>Neoptera</taxon>
        <taxon>Endopterygota</taxon>
        <taxon>Diptera</taxon>
        <taxon>Brachycera</taxon>
        <taxon>Muscomorpha</taxon>
        <taxon>Ephydroidea</taxon>
        <taxon>Drosophilidae</taxon>
        <taxon>Drosophila</taxon>
        <taxon>Sophophora</taxon>
    </lineage>
</organism>
<dbReference type="InterPro" id="IPR013057">
    <property type="entry name" value="AA_transpt_TM"/>
</dbReference>
<sequence length="446" mass="49611">MADNYNPYDNRAVEAPITNTGAFVSLLKGVIGTGILALPLAFSYTGWMCGAILLIITTIMLIHGITLLVMCMVESARRQKQGYCNFSDTMVFAFGEGPKWCKYCAKAAGFLVDLVLSFSHYGVCVVYLVFVAVNLKQLAENFKFDVDLRIYIAIVGLCTIPLFLVRHLKYLVPFNIVANIVMYVGFFMIFYYLFRGLPPITDRKFFNEPSKYPLFFGIVLFSVSSVGVMLAIEAKMAQPQNYIGLFGVLNLSAVMVVISYLLFAIMGYWKYGPLVDGSITLNLPTDEVISQISKALISLALFLSYPLSGYVTIDILVNHYLNRGDRLRHPHIVEYICRVCFVLLSTVNAVAFPNLGPLLAFVGALTISLLNLVFPACIDMCLNYHAPYTYGKLRWQLVKNILLIIAGLLILGYCCTLSVQDMIKEYGGSKKSFSAKNVPVGVLTHE</sequence>
<dbReference type="GO" id="GO:0005774">
    <property type="term" value="C:vacuolar membrane"/>
    <property type="evidence" value="ECO:0007669"/>
    <property type="project" value="TreeGrafter"/>
</dbReference>
<keyword evidence="2 5" id="KW-0812">Transmembrane</keyword>
<dbReference type="RefSeq" id="XP_002138309.2">
    <property type="nucleotide sequence ID" value="XM_002138273.3"/>
</dbReference>
<gene>
    <name evidence="8" type="primary">LOC6898243</name>
</gene>
<feature type="transmembrane region" description="Helical" evidence="5">
    <location>
        <begin position="172"/>
        <end position="194"/>
    </location>
</feature>
<dbReference type="Proteomes" id="UP000001819">
    <property type="component" value="Chromosome 3"/>
</dbReference>
<feature type="transmembrane region" description="Helical" evidence="5">
    <location>
        <begin position="110"/>
        <end position="133"/>
    </location>
</feature>
<feature type="transmembrane region" description="Helical" evidence="5">
    <location>
        <begin position="332"/>
        <end position="352"/>
    </location>
</feature>
<feature type="transmembrane region" description="Helical" evidence="5">
    <location>
        <begin position="244"/>
        <end position="269"/>
    </location>
</feature>
<reference evidence="8" key="2">
    <citation type="submission" date="2025-08" db="UniProtKB">
        <authorList>
            <consortium name="RefSeq"/>
        </authorList>
    </citation>
    <scope>IDENTIFICATION</scope>
    <source>
        <strain evidence="8">MV-25-SWS-2005</strain>
        <tissue evidence="8">Whole body</tissue>
    </source>
</reference>